<reference evidence="2 3" key="1">
    <citation type="journal article" date="2019" name="Int. J. Syst. Evol. Microbiol.">
        <title>The Global Catalogue of Microorganisms (GCM) 10K type strain sequencing project: providing services to taxonomists for standard genome sequencing and annotation.</title>
        <authorList>
            <consortium name="The Broad Institute Genomics Platform"/>
            <consortium name="The Broad Institute Genome Sequencing Center for Infectious Disease"/>
            <person name="Wu L."/>
            <person name="Ma J."/>
        </authorList>
    </citation>
    <scope>NUCLEOTIDE SEQUENCE [LARGE SCALE GENOMIC DNA]</scope>
    <source>
        <strain evidence="2 3">JCM 5062</strain>
    </source>
</reference>
<keyword evidence="1" id="KW-1133">Transmembrane helix</keyword>
<keyword evidence="1" id="KW-0472">Membrane</keyword>
<organism evidence="2 3">
    <name type="scientific">Streptomyces gobitricini</name>
    <dbReference type="NCBI Taxonomy" id="68211"/>
    <lineage>
        <taxon>Bacteria</taxon>
        <taxon>Bacillati</taxon>
        <taxon>Actinomycetota</taxon>
        <taxon>Actinomycetes</taxon>
        <taxon>Kitasatosporales</taxon>
        <taxon>Streptomycetaceae</taxon>
        <taxon>Streptomyces</taxon>
    </lineage>
</organism>
<evidence type="ECO:0000256" key="1">
    <source>
        <dbReference type="SAM" id="Phobius"/>
    </source>
</evidence>
<accession>A0ABN3MTA9</accession>
<gene>
    <name evidence="2" type="ORF">GCM10010393_43210</name>
</gene>
<evidence type="ECO:0000313" key="2">
    <source>
        <dbReference type="EMBL" id="GAA2505798.1"/>
    </source>
</evidence>
<comment type="caution">
    <text evidence="2">The sequence shown here is derived from an EMBL/GenBank/DDBJ whole genome shotgun (WGS) entry which is preliminary data.</text>
</comment>
<protein>
    <submittedName>
        <fullName evidence="2">Uncharacterized protein</fullName>
    </submittedName>
</protein>
<keyword evidence="1" id="KW-0812">Transmembrane</keyword>
<sequence length="56" mass="5804">MARGIKEATVSAIGGIGGIGRLGWAVMGTLLVGATLRRASRVVARRTRVRSSHSEG</sequence>
<dbReference type="Proteomes" id="UP001499942">
    <property type="component" value="Unassembled WGS sequence"/>
</dbReference>
<name>A0ABN3MTA9_9ACTN</name>
<evidence type="ECO:0000313" key="3">
    <source>
        <dbReference type="Proteomes" id="UP001499942"/>
    </source>
</evidence>
<dbReference type="EMBL" id="BAAASR010000023">
    <property type="protein sequence ID" value="GAA2505798.1"/>
    <property type="molecule type" value="Genomic_DNA"/>
</dbReference>
<feature type="transmembrane region" description="Helical" evidence="1">
    <location>
        <begin position="12"/>
        <end position="36"/>
    </location>
</feature>
<proteinExistence type="predicted"/>
<keyword evidence="3" id="KW-1185">Reference proteome</keyword>